<evidence type="ECO:0000259" key="2">
    <source>
        <dbReference type="PROSITE" id="PS50911"/>
    </source>
</evidence>
<dbReference type="PROSITE" id="PS50911">
    <property type="entry name" value="CHAP"/>
    <property type="match status" value="1"/>
</dbReference>
<evidence type="ECO:0000256" key="1">
    <source>
        <dbReference type="SAM" id="SignalP"/>
    </source>
</evidence>
<evidence type="ECO:0000313" key="3">
    <source>
        <dbReference type="EMBL" id="MXP47333.1"/>
    </source>
</evidence>
<dbReference type="Proteomes" id="UP000471435">
    <property type="component" value="Unassembled WGS sequence"/>
</dbReference>
<sequence length="219" mass="23911">MKRALTILAAGASFAVPQTAFADASVGFERDYGAGSRAELPPYLQCVPYAREVSGIQIYGDAHTWWDQAEGRFQRGNEPKPGAVMAFRPHRNMRLGHVAAVSKIIDNRTVLLRHANWSPINGRRGQIENDVRAVDVSPGNDWSEVRVWYHPLQQLGKTAWPVNGFIYGKKARPSGAKSQIAQAKTSPKPSAHFASAFTALDGNTDSGGKFASLFAKYGN</sequence>
<dbReference type="InterPro" id="IPR007921">
    <property type="entry name" value="CHAP_dom"/>
</dbReference>
<feature type="chain" id="PRO_5026359464" evidence="1">
    <location>
        <begin position="23"/>
        <end position="219"/>
    </location>
</feature>
<feature type="domain" description="Peptidase C51" evidence="2">
    <location>
        <begin position="21"/>
        <end position="146"/>
    </location>
</feature>
<comment type="caution">
    <text evidence="3">The sequence shown here is derived from an EMBL/GenBank/DDBJ whole genome shotgun (WGS) entry which is preliminary data.</text>
</comment>
<dbReference type="InterPro" id="IPR038765">
    <property type="entry name" value="Papain-like_cys_pep_sf"/>
</dbReference>
<dbReference type="RefSeq" id="WP_160730463.1">
    <property type="nucleotide sequence ID" value="NZ_WTYP01000001.1"/>
</dbReference>
<dbReference type="EMBL" id="WTYP01000001">
    <property type="protein sequence ID" value="MXP47333.1"/>
    <property type="molecule type" value="Genomic_DNA"/>
</dbReference>
<gene>
    <name evidence="3" type="ORF">GRI43_08005</name>
</gene>
<feature type="signal peptide" evidence="1">
    <location>
        <begin position="1"/>
        <end position="22"/>
    </location>
</feature>
<organism evidence="3 4">
    <name type="scientific">Pontixanthobacter luteolus</name>
    <dbReference type="NCBI Taxonomy" id="295089"/>
    <lineage>
        <taxon>Bacteria</taxon>
        <taxon>Pseudomonadati</taxon>
        <taxon>Pseudomonadota</taxon>
        <taxon>Alphaproteobacteria</taxon>
        <taxon>Sphingomonadales</taxon>
        <taxon>Erythrobacteraceae</taxon>
        <taxon>Pontixanthobacter</taxon>
    </lineage>
</organism>
<name>A0A6I4V090_9SPHN</name>
<proteinExistence type="predicted"/>
<keyword evidence="4" id="KW-1185">Reference proteome</keyword>
<dbReference type="OrthoDB" id="7279151at2"/>
<evidence type="ECO:0000313" key="4">
    <source>
        <dbReference type="Proteomes" id="UP000471435"/>
    </source>
</evidence>
<dbReference type="SUPFAM" id="SSF54001">
    <property type="entry name" value="Cysteine proteinases"/>
    <property type="match status" value="1"/>
</dbReference>
<protein>
    <submittedName>
        <fullName evidence="3">CHAP domain-containing protein</fullName>
    </submittedName>
</protein>
<dbReference type="Pfam" id="PF05257">
    <property type="entry name" value="CHAP"/>
    <property type="match status" value="1"/>
</dbReference>
<dbReference type="AlphaFoldDB" id="A0A6I4V090"/>
<dbReference type="Gene3D" id="3.90.1720.10">
    <property type="entry name" value="endopeptidase domain like (from Nostoc punctiforme)"/>
    <property type="match status" value="1"/>
</dbReference>
<accession>A0A6I4V090</accession>
<reference evidence="3 4" key="1">
    <citation type="submission" date="2019-12" db="EMBL/GenBank/DDBJ databases">
        <title>Genomic-based taxomic classification of the family Erythrobacteraceae.</title>
        <authorList>
            <person name="Xu L."/>
        </authorList>
    </citation>
    <scope>NUCLEOTIDE SEQUENCE [LARGE SCALE GENOMIC DNA]</scope>
    <source>
        <strain evidence="3 4">SW-109</strain>
    </source>
</reference>
<keyword evidence="1" id="KW-0732">Signal</keyword>